<name>A0ABZ1YKD4_9NOCA</name>
<evidence type="ECO:0000256" key="1">
    <source>
        <dbReference type="SAM" id="Phobius"/>
    </source>
</evidence>
<dbReference type="PANTHER" id="PTHR39419">
    <property type="entry name" value="SLL0814 PROTEIN"/>
    <property type="match status" value="1"/>
</dbReference>
<sequence>MLAPAIPAVLLVLVQISYPLASGVARDRVTVAVVLLSAGTALVHAVATRGTRYALGFVMIVSGLGLVAEIVGTATGFPFGCYAYADGRSGPAVAGVPLVVALAWTGGLYPVWVVAGLLTRRWAGRVVLTAVGAVGWDLFLDPQMVADGQWTWCAAGRGLPGIDEIPYTNYLGWFAVALVMALLLNVLDRVVGTANAFAPAAARLLSTAQTQAAAPDVAAGTPALELGTADSTGPEHRSREPVSPISADAVVPVAVFMWTWLGSTLAHAVFLDLPYSAWYGCVGLGVLGVPLLVRSAAARRG</sequence>
<feature type="transmembrane region" description="Helical" evidence="1">
    <location>
        <begin position="29"/>
        <end position="47"/>
    </location>
</feature>
<evidence type="ECO:0000313" key="2">
    <source>
        <dbReference type="EMBL" id="WUV43697.1"/>
    </source>
</evidence>
<feature type="transmembrane region" description="Helical" evidence="1">
    <location>
        <begin position="54"/>
        <end position="80"/>
    </location>
</feature>
<feature type="transmembrane region" description="Helical" evidence="1">
    <location>
        <begin position="170"/>
        <end position="187"/>
    </location>
</feature>
<keyword evidence="1" id="KW-1133">Transmembrane helix</keyword>
<feature type="transmembrane region" description="Helical" evidence="1">
    <location>
        <begin position="92"/>
        <end position="115"/>
    </location>
</feature>
<dbReference type="Proteomes" id="UP001432062">
    <property type="component" value="Chromosome"/>
</dbReference>
<dbReference type="EMBL" id="CP109441">
    <property type="protein sequence ID" value="WUV43697.1"/>
    <property type="molecule type" value="Genomic_DNA"/>
</dbReference>
<keyword evidence="1" id="KW-0472">Membrane</keyword>
<dbReference type="RefSeq" id="WP_329406264.1">
    <property type="nucleotide sequence ID" value="NZ_CP109441.1"/>
</dbReference>
<feature type="transmembrane region" description="Helical" evidence="1">
    <location>
        <begin position="122"/>
        <end position="140"/>
    </location>
</feature>
<organism evidence="2 3">
    <name type="scientific">Nocardia vinacea</name>
    <dbReference type="NCBI Taxonomy" id="96468"/>
    <lineage>
        <taxon>Bacteria</taxon>
        <taxon>Bacillati</taxon>
        <taxon>Actinomycetota</taxon>
        <taxon>Actinomycetes</taxon>
        <taxon>Mycobacteriales</taxon>
        <taxon>Nocardiaceae</taxon>
        <taxon>Nocardia</taxon>
    </lineage>
</organism>
<accession>A0ABZ1YKD4</accession>
<gene>
    <name evidence="2" type="ORF">OG563_31350</name>
</gene>
<dbReference type="Pfam" id="PF04240">
    <property type="entry name" value="Caroten_synth"/>
    <property type="match status" value="1"/>
</dbReference>
<dbReference type="PANTHER" id="PTHR39419:SF1">
    <property type="entry name" value="SLL0814 PROTEIN"/>
    <property type="match status" value="1"/>
</dbReference>
<keyword evidence="3" id="KW-1185">Reference proteome</keyword>
<evidence type="ECO:0000313" key="3">
    <source>
        <dbReference type="Proteomes" id="UP001432062"/>
    </source>
</evidence>
<proteinExistence type="predicted"/>
<feature type="transmembrane region" description="Helical" evidence="1">
    <location>
        <begin position="276"/>
        <end position="293"/>
    </location>
</feature>
<feature type="transmembrane region" description="Helical" evidence="1">
    <location>
        <begin position="249"/>
        <end position="270"/>
    </location>
</feature>
<keyword evidence="1" id="KW-0812">Transmembrane</keyword>
<dbReference type="InterPro" id="IPR007354">
    <property type="entry name" value="CruF-like"/>
</dbReference>
<reference evidence="2" key="1">
    <citation type="submission" date="2022-10" db="EMBL/GenBank/DDBJ databases">
        <title>The complete genomes of actinobacterial strains from the NBC collection.</title>
        <authorList>
            <person name="Joergensen T.S."/>
            <person name="Alvarez Arevalo M."/>
            <person name="Sterndorff E.B."/>
            <person name="Faurdal D."/>
            <person name="Vuksanovic O."/>
            <person name="Mourched A.-S."/>
            <person name="Charusanti P."/>
            <person name="Shaw S."/>
            <person name="Blin K."/>
            <person name="Weber T."/>
        </authorList>
    </citation>
    <scope>NUCLEOTIDE SEQUENCE</scope>
    <source>
        <strain evidence="2">NBC_01482</strain>
    </source>
</reference>
<protein>
    <submittedName>
        <fullName evidence="2">Carotenoid biosynthesis protein</fullName>
    </submittedName>
</protein>